<dbReference type="Proteomes" id="UP001596084">
    <property type="component" value="Unassembled WGS sequence"/>
</dbReference>
<keyword evidence="2" id="KW-1185">Reference proteome</keyword>
<comment type="caution">
    <text evidence="1">The sequence shown here is derived from an EMBL/GenBank/DDBJ whole genome shotgun (WGS) entry which is preliminary data.</text>
</comment>
<gene>
    <name evidence="1" type="ORF">ACFPP7_21975</name>
</gene>
<evidence type="ECO:0000313" key="2">
    <source>
        <dbReference type="Proteomes" id="UP001596084"/>
    </source>
</evidence>
<reference evidence="2" key="1">
    <citation type="journal article" date="2019" name="Int. J. Syst. Evol. Microbiol.">
        <title>The Global Catalogue of Microorganisms (GCM) 10K type strain sequencing project: providing services to taxonomists for standard genome sequencing and annotation.</title>
        <authorList>
            <consortium name="The Broad Institute Genomics Platform"/>
            <consortium name="The Broad Institute Genome Sequencing Center for Infectious Disease"/>
            <person name="Wu L."/>
            <person name="Ma J."/>
        </authorList>
    </citation>
    <scope>NUCLEOTIDE SEQUENCE [LARGE SCALE GENOMIC DNA]</scope>
    <source>
        <strain evidence="2">CGMCC 4.7277</strain>
    </source>
</reference>
<organism evidence="1 2">
    <name type="scientific">Polaromonas jejuensis</name>
    <dbReference type="NCBI Taxonomy" id="457502"/>
    <lineage>
        <taxon>Bacteria</taxon>
        <taxon>Pseudomonadati</taxon>
        <taxon>Pseudomonadota</taxon>
        <taxon>Betaproteobacteria</taxon>
        <taxon>Burkholderiales</taxon>
        <taxon>Comamonadaceae</taxon>
        <taxon>Polaromonas</taxon>
    </lineage>
</organism>
<dbReference type="EMBL" id="JBHSMX010000065">
    <property type="protein sequence ID" value="MFC5523561.1"/>
    <property type="molecule type" value="Genomic_DNA"/>
</dbReference>
<accession>A0ABW0QFB0</accession>
<protein>
    <submittedName>
        <fullName evidence="1">Uncharacterized protein</fullName>
    </submittedName>
</protein>
<evidence type="ECO:0000313" key="1">
    <source>
        <dbReference type="EMBL" id="MFC5523561.1"/>
    </source>
</evidence>
<proteinExistence type="predicted"/>
<name>A0ABW0QFB0_9BURK</name>
<sequence length="93" mass="9912">MGKLDDVGLRRDSAPRAGIAPGPVLSLNFRWMIASGDTMKSLLPLTLLALLLSGCPDTKLPKPPSNVPEPKVDGALYKSQWTKPDLGLMTAQA</sequence>